<evidence type="ECO:0000256" key="6">
    <source>
        <dbReference type="ARBA" id="ARBA00022741"/>
    </source>
</evidence>
<dbReference type="GO" id="GO:0006189">
    <property type="term" value="P:'de novo' IMP biosynthetic process"/>
    <property type="evidence" value="ECO:0007669"/>
    <property type="project" value="UniProtKB-UniRule"/>
</dbReference>
<keyword evidence="16" id="KW-1185">Reference proteome</keyword>
<dbReference type="GO" id="GO:0009113">
    <property type="term" value="P:purine nucleobase biosynthetic process"/>
    <property type="evidence" value="ECO:0007669"/>
    <property type="project" value="InterPro"/>
</dbReference>
<feature type="domain" description="ATP-grasp" evidence="14">
    <location>
        <begin position="121"/>
        <end position="328"/>
    </location>
</feature>
<dbReference type="InterPro" id="IPR037123">
    <property type="entry name" value="PRibGlycinamide_synth_C_sf"/>
</dbReference>
<protein>
    <recommendedName>
        <fullName evidence="4 12">Phosphoribosylamine--glycine ligase</fullName>
        <ecNumber evidence="4 12">6.3.4.13</ecNumber>
    </recommendedName>
    <alternativeName>
        <fullName evidence="12">GARS</fullName>
    </alternativeName>
    <alternativeName>
        <fullName evidence="11 12">Phosphoribosylglycinamide synthetase</fullName>
    </alternativeName>
    <alternativeName>
        <fullName evidence="10 12">glycinamide ribonucleotide synthetase</fullName>
    </alternativeName>
</protein>
<dbReference type="PANTHER" id="PTHR43472">
    <property type="entry name" value="PHOSPHORIBOSYLAMINE--GLYCINE LIGASE"/>
    <property type="match status" value="1"/>
</dbReference>
<dbReference type="EMBL" id="CP071182">
    <property type="protein sequence ID" value="QSO46957.1"/>
    <property type="molecule type" value="Genomic_DNA"/>
</dbReference>
<dbReference type="EC" id="6.3.4.13" evidence="4 12"/>
<accession>A0A9X7VY27</accession>
<keyword evidence="6 13" id="KW-0547">Nucleotide-binding</keyword>
<comment type="cofactor">
    <cofactor evidence="1">
        <name>Mn(2+)</name>
        <dbReference type="ChEBI" id="CHEBI:29035"/>
    </cofactor>
</comment>
<evidence type="ECO:0000256" key="8">
    <source>
        <dbReference type="ARBA" id="ARBA00022840"/>
    </source>
</evidence>
<dbReference type="InterPro" id="IPR020562">
    <property type="entry name" value="PRibGlycinamide_synth_N"/>
</dbReference>
<evidence type="ECO:0000256" key="11">
    <source>
        <dbReference type="ARBA" id="ARBA00042864"/>
    </source>
</evidence>
<reference evidence="15 16" key="1">
    <citation type="submission" date="2021-02" db="EMBL/GenBank/DDBJ databases">
        <title>Alicyclobacillus curvatus sp. nov. and Alicyclobacillus mengziensis sp. nov., two acidophilic bacteria isolated from acid mine drainage.</title>
        <authorList>
            <person name="Huang Y."/>
        </authorList>
    </citation>
    <scope>NUCLEOTIDE SEQUENCE [LARGE SCALE GENOMIC DNA]</scope>
    <source>
        <strain evidence="15 16">S30H14</strain>
    </source>
</reference>
<dbReference type="PANTHER" id="PTHR43472:SF1">
    <property type="entry name" value="PHOSPHORIBOSYLAMINE--GLYCINE LIGASE, CHLOROPLASTIC"/>
    <property type="match status" value="1"/>
</dbReference>
<dbReference type="GO" id="GO:0004637">
    <property type="term" value="F:phosphoribosylamine-glycine ligase activity"/>
    <property type="evidence" value="ECO:0007669"/>
    <property type="project" value="UniProtKB-UniRule"/>
</dbReference>
<evidence type="ECO:0000256" key="5">
    <source>
        <dbReference type="ARBA" id="ARBA00022598"/>
    </source>
</evidence>
<comment type="catalytic activity">
    <reaction evidence="12">
        <text>5-phospho-beta-D-ribosylamine + glycine + ATP = N(1)-(5-phospho-beta-D-ribosyl)glycinamide + ADP + phosphate + H(+)</text>
        <dbReference type="Rhea" id="RHEA:17453"/>
        <dbReference type="ChEBI" id="CHEBI:15378"/>
        <dbReference type="ChEBI" id="CHEBI:30616"/>
        <dbReference type="ChEBI" id="CHEBI:43474"/>
        <dbReference type="ChEBI" id="CHEBI:57305"/>
        <dbReference type="ChEBI" id="CHEBI:58681"/>
        <dbReference type="ChEBI" id="CHEBI:143788"/>
        <dbReference type="ChEBI" id="CHEBI:456216"/>
        <dbReference type="EC" id="6.3.4.13"/>
    </reaction>
</comment>
<evidence type="ECO:0000256" key="13">
    <source>
        <dbReference type="PROSITE-ProRule" id="PRU00409"/>
    </source>
</evidence>
<dbReference type="Gene3D" id="3.40.50.20">
    <property type="match status" value="1"/>
</dbReference>
<evidence type="ECO:0000256" key="4">
    <source>
        <dbReference type="ARBA" id="ARBA00013255"/>
    </source>
</evidence>
<evidence type="ECO:0000256" key="12">
    <source>
        <dbReference type="HAMAP-Rule" id="MF_00138"/>
    </source>
</evidence>
<evidence type="ECO:0000313" key="16">
    <source>
        <dbReference type="Proteomes" id="UP000663505"/>
    </source>
</evidence>
<dbReference type="InterPro" id="IPR020561">
    <property type="entry name" value="PRibGlycinamid_synth_ATP-grasp"/>
</dbReference>
<dbReference type="Gene3D" id="3.30.1490.20">
    <property type="entry name" value="ATP-grasp fold, A domain"/>
    <property type="match status" value="1"/>
</dbReference>
<dbReference type="InterPro" id="IPR011054">
    <property type="entry name" value="Rudment_hybrid_motif"/>
</dbReference>
<dbReference type="Gene3D" id="3.90.600.10">
    <property type="entry name" value="Phosphoribosylglycinamide synthetase, C-terminal domain"/>
    <property type="match status" value="1"/>
</dbReference>
<dbReference type="PROSITE" id="PS00184">
    <property type="entry name" value="GARS"/>
    <property type="match status" value="1"/>
</dbReference>
<dbReference type="Pfam" id="PF02844">
    <property type="entry name" value="GARS_N"/>
    <property type="match status" value="1"/>
</dbReference>
<evidence type="ECO:0000256" key="7">
    <source>
        <dbReference type="ARBA" id="ARBA00022755"/>
    </source>
</evidence>
<dbReference type="InterPro" id="IPR000115">
    <property type="entry name" value="PRibGlycinamide_synth"/>
</dbReference>
<dbReference type="Proteomes" id="UP000663505">
    <property type="component" value="Chromosome"/>
</dbReference>
<comment type="cofactor">
    <cofactor evidence="2">
        <name>Mg(2+)</name>
        <dbReference type="ChEBI" id="CHEBI:18420"/>
    </cofactor>
</comment>
<evidence type="ECO:0000256" key="1">
    <source>
        <dbReference type="ARBA" id="ARBA00001936"/>
    </source>
</evidence>
<dbReference type="InterPro" id="IPR013815">
    <property type="entry name" value="ATP_grasp_subdomain_1"/>
</dbReference>
<dbReference type="NCBIfam" id="TIGR00877">
    <property type="entry name" value="purD"/>
    <property type="match status" value="1"/>
</dbReference>
<sequence>MQQPVQQREQLRRGCRVLVVGQGAREHAIVWTLHHSRFEPKLFVAPGNPGMEGICTRVPIAAHDVHELVSFALEAHIDLVVIGPEAPLSLGLVDECLKHGIPAFGPTKAAAQLESSKAFAKDLMKKAGVPTAVYEVFTDAAKARAYVEAHGAPIVVKADGLAAGKGVIVAQTTQEACNAIDDILIGQRFGESGNRVVIESFLEGQEASLMFFVDDELALPMVPARDYKRIGEGNTGPNTGGMGSVAPVLRDRPEIVAEVERTIVQPVLRELKAREITYQGVLYVGLMVTRDGRPMVIEFNARFGDPETEVVLPLLRTDLLQVMWATAHHALRDVRLEWSTGHAVCVVLAAPGYPEKPVVGQPIQFAHGPSDLVFHAGTTSDNGVLKTSGGRVLTVVGFGTTRREAQGVAYRIAENIYFDGKQIRRDIGN</sequence>
<dbReference type="GO" id="GO:0005524">
    <property type="term" value="F:ATP binding"/>
    <property type="evidence" value="ECO:0007669"/>
    <property type="project" value="UniProtKB-UniRule"/>
</dbReference>
<dbReference type="FunFam" id="3.30.1490.20:FF:000006">
    <property type="entry name" value="phosphoribosylamine--glycine ligase, chloroplastic-like"/>
    <property type="match status" value="1"/>
</dbReference>
<dbReference type="SMART" id="SM01210">
    <property type="entry name" value="GARS_C"/>
    <property type="match status" value="1"/>
</dbReference>
<keyword evidence="8 13" id="KW-0067">ATP-binding</keyword>
<dbReference type="PROSITE" id="PS50975">
    <property type="entry name" value="ATP_GRASP"/>
    <property type="match status" value="1"/>
</dbReference>
<dbReference type="SMART" id="SM01209">
    <property type="entry name" value="GARS_A"/>
    <property type="match status" value="1"/>
</dbReference>
<name>A0A9X7VY27_9BACL</name>
<dbReference type="InterPro" id="IPR020559">
    <property type="entry name" value="PRibGlycinamide_synth_CS"/>
</dbReference>
<evidence type="ECO:0000313" key="15">
    <source>
        <dbReference type="EMBL" id="QSO46957.1"/>
    </source>
</evidence>
<evidence type="ECO:0000256" key="3">
    <source>
        <dbReference type="ARBA" id="ARBA00005174"/>
    </source>
</evidence>
<dbReference type="Gene3D" id="3.30.470.20">
    <property type="entry name" value="ATP-grasp fold, B domain"/>
    <property type="match status" value="1"/>
</dbReference>
<organism evidence="15 16">
    <name type="scientific">Alicyclobacillus mengziensis</name>
    <dbReference type="NCBI Taxonomy" id="2931921"/>
    <lineage>
        <taxon>Bacteria</taxon>
        <taxon>Bacillati</taxon>
        <taxon>Bacillota</taxon>
        <taxon>Bacilli</taxon>
        <taxon>Bacillales</taxon>
        <taxon>Alicyclobacillaceae</taxon>
        <taxon>Alicyclobacillus</taxon>
    </lineage>
</organism>
<keyword evidence="7 12" id="KW-0658">Purine biosynthesis</keyword>
<dbReference type="SUPFAM" id="SSF56059">
    <property type="entry name" value="Glutathione synthetase ATP-binding domain-like"/>
    <property type="match status" value="1"/>
</dbReference>
<dbReference type="SUPFAM" id="SSF51246">
    <property type="entry name" value="Rudiment single hybrid motif"/>
    <property type="match status" value="1"/>
</dbReference>
<comment type="pathway">
    <text evidence="3 12">Purine metabolism; IMP biosynthesis via de novo pathway; N(1)-(5-phospho-D-ribosyl)glycinamide from 5-phospho-alpha-D-ribose 1-diphosphate: step 2/2.</text>
</comment>
<dbReference type="GO" id="GO:0046872">
    <property type="term" value="F:metal ion binding"/>
    <property type="evidence" value="ECO:0007669"/>
    <property type="project" value="InterPro"/>
</dbReference>
<dbReference type="SUPFAM" id="SSF52440">
    <property type="entry name" value="PreATP-grasp domain"/>
    <property type="match status" value="1"/>
</dbReference>
<dbReference type="InterPro" id="IPR016185">
    <property type="entry name" value="PreATP-grasp_dom_sf"/>
</dbReference>
<dbReference type="RefSeq" id="WP_206656318.1">
    <property type="nucleotide sequence ID" value="NZ_CP071182.1"/>
</dbReference>
<evidence type="ECO:0000256" key="2">
    <source>
        <dbReference type="ARBA" id="ARBA00001946"/>
    </source>
</evidence>
<proteinExistence type="inferred from homology"/>
<dbReference type="InterPro" id="IPR011761">
    <property type="entry name" value="ATP-grasp"/>
</dbReference>
<dbReference type="Pfam" id="PF02843">
    <property type="entry name" value="GARS_C"/>
    <property type="match status" value="1"/>
</dbReference>
<dbReference type="KEGG" id="afx:JZ786_21465"/>
<dbReference type="AlphaFoldDB" id="A0A9X7VY27"/>
<dbReference type="InterPro" id="IPR020560">
    <property type="entry name" value="PRibGlycinamide_synth_C-dom"/>
</dbReference>
<gene>
    <name evidence="12 15" type="primary">purD</name>
    <name evidence="15" type="ORF">JZ786_21465</name>
</gene>
<evidence type="ECO:0000256" key="10">
    <source>
        <dbReference type="ARBA" id="ARBA00042242"/>
    </source>
</evidence>
<keyword evidence="5 12" id="KW-0436">Ligase</keyword>
<dbReference type="Pfam" id="PF01071">
    <property type="entry name" value="GARS_A"/>
    <property type="match status" value="1"/>
</dbReference>
<evidence type="ECO:0000259" key="14">
    <source>
        <dbReference type="PROSITE" id="PS50975"/>
    </source>
</evidence>
<dbReference type="HAMAP" id="MF_00138">
    <property type="entry name" value="GARS"/>
    <property type="match status" value="1"/>
</dbReference>
<evidence type="ECO:0000256" key="9">
    <source>
        <dbReference type="ARBA" id="ARBA00038345"/>
    </source>
</evidence>
<comment type="similarity">
    <text evidence="9 12">Belongs to the GARS family.</text>
</comment>